<gene>
    <name evidence="1" type="ORF">BU26DRAFT_508281</name>
</gene>
<evidence type="ECO:0000313" key="1">
    <source>
        <dbReference type="EMBL" id="KAF2245658.1"/>
    </source>
</evidence>
<dbReference type="EMBL" id="ML987200">
    <property type="protein sequence ID" value="KAF2245658.1"/>
    <property type="molecule type" value="Genomic_DNA"/>
</dbReference>
<dbReference type="Proteomes" id="UP000800094">
    <property type="component" value="Unassembled WGS sequence"/>
</dbReference>
<sequence>MRRRQLFVLGCCQEKRRARQPEAADLAAEAPLDASIFNSLGTATREAGLGKLWGRSLHVHARYAIDCVLTTGPRTRRRPDPSAEEYYYTALGSQLCRAVVETLALAAVSRPMPQQRGRVEASGEAERMSEATPRAKFSWDAGWTSPFRVQASSGSSGPVISPWLFPPPAEQNGQRYIPTAGSLYLRRRGSAAIDSASCGRDSGQLCS</sequence>
<protein>
    <submittedName>
        <fullName evidence="1">Uncharacterized protein</fullName>
    </submittedName>
</protein>
<dbReference type="GeneID" id="54580394"/>
<name>A0A6A6I6G1_9PLEO</name>
<dbReference type="AlphaFoldDB" id="A0A6A6I6G1"/>
<proteinExistence type="predicted"/>
<reference evidence="1" key="1">
    <citation type="journal article" date="2020" name="Stud. Mycol.">
        <title>101 Dothideomycetes genomes: a test case for predicting lifestyles and emergence of pathogens.</title>
        <authorList>
            <person name="Haridas S."/>
            <person name="Albert R."/>
            <person name="Binder M."/>
            <person name="Bloem J."/>
            <person name="Labutti K."/>
            <person name="Salamov A."/>
            <person name="Andreopoulos B."/>
            <person name="Baker S."/>
            <person name="Barry K."/>
            <person name="Bills G."/>
            <person name="Bluhm B."/>
            <person name="Cannon C."/>
            <person name="Castanera R."/>
            <person name="Culley D."/>
            <person name="Daum C."/>
            <person name="Ezra D."/>
            <person name="Gonzalez J."/>
            <person name="Henrissat B."/>
            <person name="Kuo A."/>
            <person name="Liang C."/>
            <person name="Lipzen A."/>
            <person name="Lutzoni F."/>
            <person name="Magnuson J."/>
            <person name="Mondo S."/>
            <person name="Nolan M."/>
            <person name="Ohm R."/>
            <person name="Pangilinan J."/>
            <person name="Park H.-J."/>
            <person name="Ramirez L."/>
            <person name="Alfaro M."/>
            <person name="Sun H."/>
            <person name="Tritt A."/>
            <person name="Yoshinaga Y."/>
            <person name="Zwiers L.-H."/>
            <person name="Turgeon B."/>
            <person name="Goodwin S."/>
            <person name="Spatafora J."/>
            <person name="Crous P."/>
            <person name="Grigoriev I."/>
        </authorList>
    </citation>
    <scope>NUCLEOTIDE SEQUENCE</scope>
    <source>
        <strain evidence="1">CBS 122368</strain>
    </source>
</reference>
<keyword evidence="2" id="KW-1185">Reference proteome</keyword>
<accession>A0A6A6I6G1</accession>
<evidence type="ECO:0000313" key="2">
    <source>
        <dbReference type="Proteomes" id="UP000800094"/>
    </source>
</evidence>
<dbReference type="RefSeq" id="XP_033680662.1">
    <property type="nucleotide sequence ID" value="XM_033827064.1"/>
</dbReference>
<organism evidence="1 2">
    <name type="scientific">Trematosphaeria pertusa</name>
    <dbReference type="NCBI Taxonomy" id="390896"/>
    <lineage>
        <taxon>Eukaryota</taxon>
        <taxon>Fungi</taxon>
        <taxon>Dikarya</taxon>
        <taxon>Ascomycota</taxon>
        <taxon>Pezizomycotina</taxon>
        <taxon>Dothideomycetes</taxon>
        <taxon>Pleosporomycetidae</taxon>
        <taxon>Pleosporales</taxon>
        <taxon>Massarineae</taxon>
        <taxon>Trematosphaeriaceae</taxon>
        <taxon>Trematosphaeria</taxon>
    </lineage>
</organism>